<evidence type="ECO:0000313" key="1">
    <source>
        <dbReference type="EMBL" id="SVA11641.1"/>
    </source>
</evidence>
<gene>
    <name evidence="1" type="ORF">METZ01_LOCUS64495</name>
</gene>
<organism evidence="1">
    <name type="scientific">marine metagenome</name>
    <dbReference type="NCBI Taxonomy" id="408172"/>
    <lineage>
        <taxon>unclassified sequences</taxon>
        <taxon>metagenomes</taxon>
        <taxon>ecological metagenomes</taxon>
    </lineage>
</organism>
<name>A0A381T7Z3_9ZZZZ</name>
<accession>A0A381T7Z3</accession>
<dbReference type="AlphaFoldDB" id="A0A381T7Z3"/>
<proteinExistence type="predicted"/>
<dbReference type="EMBL" id="UINC01004082">
    <property type="protein sequence ID" value="SVA11641.1"/>
    <property type="molecule type" value="Genomic_DNA"/>
</dbReference>
<protein>
    <submittedName>
        <fullName evidence="1">Uncharacterized protein</fullName>
    </submittedName>
</protein>
<reference evidence="1" key="1">
    <citation type="submission" date="2018-05" db="EMBL/GenBank/DDBJ databases">
        <authorList>
            <person name="Lanie J.A."/>
            <person name="Ng W.-L."/>
            <person name="Kazmierczak K.M."/>
            <person name="Andrzejewski T.M."/>
            <person name="Davidsen T.M."/>
            <person name="Wayne K.J."/>
            <person name="Tettelin H."/>
            <person name="Glass J.I."/>
            <person name="Rusch D."/>
            <person name="Podicherti R."/>
            <person name="Tsui H.-C.T."/>
            <person name="Winkler M.E."/>
        </authorList>
    </citation>
    <scope>NUCLEOTIDE SEQUENCE</scope>
</reference>
<sequence>MDSVNWKQYIRGGLVQVSKDNGVSGYYRINRTSNYNFGDLRLYLYSLKNNSYIFIRYKNSSKYRRYPRLYRFSTIAYQKNKKAGVALRYHFNQGLGFFMIPYKNGHIITEVSHAYDMSDYLNNNRKTSYARSGIYWDYDS</sequence>
<feature type="non-terminal residue" evidence="1">
    <location>
        <position position="140"/>
    </location>
</feature>